<evidence type="ECO:0000256" key="2">
    <source>
        <dbReference type="ARBA" id="ARBA00010488"/>
    </source>
</evidence>
<keyword evidence="9" id="KW-1185">Reference proteome</keyword>
<protein>
    <submittedName>
        <fullName evidence="8">CDP-glycerol glycerophosphotransferase family protein</fullName>
    </submittedName>
</protein>
<sequence>MQEKVYLIYRNFKGLVTSIVFLMFRVFPIKKNKIVFCNLEGKGGYGCNPKYIAEELILRLKEDGNFKLFWIADDLTKTFPKEINVTSNKFFSRVYHLCTAEIWIDNSRKHLGTLKRKNQIYIQTWHGAIGFKPVGKLRKGEFPHIAYKVSKNDSKMINYFLSNSEWCTSICENGFLYSGNVIKTGSPRCDILINRKKDQYEKIRDKYQLPTNAKIVMYAPTFRGGSQKALRKVSMKNVNIDFKTLISTLEEGNNEEWFVFIRLHPQIKDCFKEYNVGEHCEKVIDVTLEDDMYELLAGVDTLITDYSSVGFDASFMKLPVFIYADDLEKYSLERGELLWDLDSLPFPVSTSNEELINNIKTYNQKKYEERLSGFFEQVGLLEDGNASKRVVNLIERLTK</sequence>
<evidence type="ECO:0000256" key="7">
    <source>
        <dbReference type="SAM" id="Phobius"/>
    </source>
</evidence>
<dbReference type="RefSeq" id="WP_268115313.1">
    <property type="nucleotide sequence ID" value="NZ_CP113524.1"/>
</dbReference>
<keyword evidence="5" id="KW-0777">Teichoic acid biosynthesis</keyword>
<dbReference type="Gene3D" id="3.40.50.12580">
    <property type="match status" value="1"/>
</dbReference>
<comment type="subcellular location">
    <subcellularLocation>
        <location evidence="1">Cell membrane</location>
        <topology evidence="1">Peripheral membrane protein</topology>
    </subcellularLocation>
</comment>
<keyword evidence="6 7" id="KW-0472">Membrane</keyword>
<reference evidence="8" key="1">
    <citation type="submission" date="2022-11" db="EMBL/GenBank/DDBJ databases">
        <title>Lacrimispora xylanolytica sy1, complete genome.</title>
        <authorList>
            <person name="Choi S."/>
        </authorList>
    </citation>
    <scope>NUCLEOTIDE SEQUENCE</scope>
    <source>
        <strain evidence="8">Sy1</strain>
    </source>
</reference>
<dbReference type="Pfam" id="PF04464">
    <property type="entry name" value="Glyphos_transf"/>
    <property type="match status" value="1"/>
</dbReference>
<evidence type="ECO:0000313" key="8">
    <source>
        <dbReference type="EMBL" id="WAJ24091.1"/>
    </source>
</evidence>
<proteinExistence type="inferred from homology"/>
<dbReference type="InterPro" id="IPR007554">
    <property type="entry name" value="Glycerophosphate_synth"/>
</dbReference>
<evidence type="ECO:0000256" key="1">
    <source>
        <dbReference type="ARBA" id="ARBA00004202"/>
    </source>
</evidence>
<organism evidence="8 9">
    <name type="scientific">Lacrimispora xylanolytica</name>
    <dbReference type="NCBI Taxonomy" id="29375"/>
    <lineage>
        <taxon>Bacteria</taxon>
        <taxon>Bacillati</taxon>
        <taxon>Bacillota</taxon>
        <taxon>Clostridia</taxon>
        <taxon>Lachnospirales</taxon>
        <taxon>Lachnospiraceae</taxon>
        <taxon>Lacrimispora</taxon>
    </lineage>
</organism>
<keyword evidence="7" id="KW-1133">Transmembrane helix</keyword>
<evidence type="ECO:0000256" key="5">
    <source>
        <dbReference type="ARBA" id="ARBA00022944"/>
    </source>
</evidence>
<dbReference type="InterPro" id="IPR043148">
    <property type="entry name" value="TagF_C"/>
</dbReference>
<keyword evidence="7" id="KW-0812">Transmembrane</keyword>
<dbReference type="SUPFAM" id="SSF53756">
    <property type="entry name" value="UDP-Glycosyltransferase/glycogen phosphorylase"/>
    <property type="match status" value="1"/>
</dbReference>
<keyword evidence="3" id="KW-1003">Cell membrane</keyword>
<dbReference type="Gene3D" id="3.40.50.11820">
    <property type="match status" value="1"/>
</dbReference>
<dbReference type="PANTHER" id="PTHR37316:SF3">
    <property type="entry name" value="TEICHOIC ACID GLYCEROL-PHOSPHATE TRANSFERASE"/>
    <property type="match status" value="1"/>
</dbReference>
<feature type="transmembrane region" description="Helical" evidence="7">
    <location>
        <begin position="12"/>
        <end position="29"/>
    </location>
</feature>
<dbReference type="PANTHER" id="PTHR37316">
    <property type="entry name" value="TEICHOIC ACID GLYCEROL-PHOSPHATE PRIMASE"/>
    <property type="match status" value="1"/>
</dbReference>
<evidence type="ECO:0000313" key="9">
    <source>
        <dbReference type="Proteomes" id="UP001163115"/>
    </source>
</evidence>
<dbReference type="EMBL" id="CP113524">
    <property type="protein sequence ID" value="WAJ24091.1"/>
    <property type="molecule type" value="Genomic_DNA"/>
</dbReference>
<accession>A0ABY7ABZ1</accession>
<evidence type="ECO:0000256" key="3">
    <source>
        <dbReference type="ARBA" id="ARBA00022475"/>
    </source>
</evidence>
<evidence type="ECO:0000256" key="6">
    <source>
        <dbReference type="ARBA" id="ARBA00023136"/>
    </source>
</evidence>
<name>A0ABY7ABZ1_9FIRM</name>
<dbReference type="Proteomes" id="UP001163115">
    <property type="component" value="Chromosome"/>
</dbReference>
<gene>
    <name evidence="8" type="ORF">OW255_00770</name>
</gene>
<keyword evidence="4" id="KW-0808">Transferase</keyword>
<evidence type="ECO:0000256" key="4">
    <source>
        <dbReference type="ARBA" id="ARBA00022679"/>
    </source>
</evidence>
<dbReference type="InterPro" id="IPR043149">
    <property type="entry name" value="TagF_N"/>
</dbReference>
<comment type="similarity">
    <text evidence="2">Belongs to the CDP-glycerol glycerophosphotransferase family.</text>
</comment>
<dbReference type="InterPro" id="IPR051612">
    <property type="entry name" value="Teichoic_Acid_Biosynth"/>
</dbReference>